<dbReference type="PANTHER" id="PTHR43228">
    <property type="entry name" value="TWO-COMPONENT RESPONSE REGULATOR"/>
    <property type="match status" value="1"/>
</dbReference>
<dbReference type="AlphaFoldDB" id="B6BL10"/>
<dbReference type="PANTHER" id="PTHR43228:SF1">
    <property type="entry name" value="TWO-COMPONENT RESPONSE REGULATOR ARR22"/>
    <property type="match status" value="1"/>
</dbReference>
<sequence>MTLKEITFYTNQLSALYVEDNKDLREQTVGFLNKVFHHVSYAVDGAEGIEMYQQREYDIVITDIEMPNKNGLEMIKEIRKANSDQQIIVTSGYDDVKYLIPLINMGIDRFHIKPFDRKDFLLSIYKITMAVLFEKKEKLKSKELGQIMDVVESGIVVIEDNKVTHVNKAAYKMTYTSTKDEIQTKCDSLENDLIEIENYVFGKDIIEIIEKTKDTSFNKLMLRLASGISTFLFDCHTLDENKYVISFRDITAIENKEKYNQFTSLPNEIFLAESLEEFLKTDDEKVLFLIQVKNYEGIKKWHGIDASLEAEKKFADTLKYDFYSLNLDKDGILANIGQNRFVIVNKASHIDTIQHKLNDLRNQFLVKSESNNEHMKEISLEPKYKGMSFSEATVSGVLHIINEEFKKIN</sequence>
<dbReference type="InterPro" id="IPR029787">
    <property type="entry name" value="Nucleotide_cyclase"/>
</dbReference>
<feature type="modified residue" description="4-aspartylphosphate" evidence="1">
    <location>
        <position position="63"/>
    </location>
</feature>
<dbReference type="SUPFAM" id="SSF52172">
    <property type="entry name" value="CheY-like"/>
    <property type="match status" value="1"/>
</dbReference>
<dbReference type="HOGENOM" id="CLU_000445_11_28_7"/>
<dbReference type="eggNOG" id="COG0745">
    <property type="taxonomic scope" value="Bacteria"/>
</dbReference>
<proteinExistence type="predicted"/>
<evidence type="ECO:0000313" key="3">
    <source>
        <dbReference type="EMBL" id="EHP28742.1"/>
    </source>
</evidence>
<dbReference type="RefSeq" id="WP_008338499.1">
    <property type="nucleotide sequence ID" value="NZ_AFRZ01000001.1"/>
</dbReference>
<name>B6BL10_SULGG</name>
<dbReference type="SMART" id="SM00448">
    <property type="entry name" value="REC"/>
    <property type="match status" value="1"/>
</dbReference>
<keyword evidence="4" id="KW-1185">Reference proteome</keyword>
<dbReference type="SUPFAM" id="SSF55073">
    <property type="entry name" value="Nucleotide cyclase"/>
    <property type="match status" value="1"/>
</dbReference>
<dbReference type="InterPro" id="IPR052048">
    <property type="entry name" value="ST_Response_Regulator"/>
</dbReference>
<dbReference type="Gene3D" id="3.40.50.2300">
    <property type="match status" value="1"/>
</dbReference>
<reference evidence="3 4" key="1">
    <citation type="journal article" date="2012" name="Proc. Natl. Acad. Sci. U.S.A.">
        <title>Genome and physiology of a model Epsilonproteobacterium responsible for sulfide detoxification in marine oxygen depletion zones.</title>
        <authorList>
            <person name="Grote J."/>
            <person name="Schott T."/>
            <person name="Bruckner C.G."/>
            <person name="Glockner F.O."/>
            <person name="Jost G."/>
            <person name="Teeling H."/>
            <person name="Labrenz M."/>
            <person name="Jurgens K."/>
        </authorList>
    </citation>
    <scope>NUCLEOTIDE SEQUENCE [LARGE SCALE GENOMIC DNA]</scope>
    <source>
        <strain evidence="3 4">GD1</strain>
    </source>
</reference>
<dbReference type="PROSITE" id="PS50110">
    <property type="entry name" value="RESPONSE_REGULATORY"/>
    <property type="match status" value="1"/>
</dbReference>
<gene>
    <name evidence="3" type="ORF">SMGD1_0215</name>
</gene>
<accession>B6BL10</accession>
<accession>H1FT06</accession>
<dbReference type="STRING" id="929558.SMGD1_0215"/>
<dbReference type="OrthoDB" id="9122097at2"/>
<keyword evidence="1" id="KW-0597">Phosphoprotein</keyword>
<dbReference type="Proteomes" id="UP000006431">
    <property type="component" value="Unassembled WGS sequence"/>
</dbReference>
<dbReference type="EMBL" id="AFRZ01000001">
    <property type="protein sequence ID" value="EHP28742.1"/>
    <property type="molecule type" value="Genomic_DNA"/>
</dbReference>
<evidence type="ECO:0000259" key="2">
    <source>
        <dbReference type="PROSITE" id="PS50110"/>
    </source>
</evidence>
<dbReference type="Gene3D" id="3.30.70.270">
    <property type="match status" value="1"/>
</dbReference>
<dbReference type="InterPro" id="IPR001789">
    <property type="entry name" value="Sig_transdc_resp-reg_receiver"/>
</dbReference>
<organism evidence="3 4">
    <name type="scientific">Sulfurimonas gotlandica (strain DSM 19862 / JCM 16533 / GD1)</name>
    <dbReference type="NCBI Taxonomy" id="929558"/>
    <lineage>
        <taxon>Bacteria</taxon>
        <taxon>Pseudomonadati</taxon>
        <taxon>Campylobacterota</taxon>
        <taxon>Epsilonproteobacteria</taxon>
        <taxon>Campylobacterales</taxon>
        <taxon>Sulfurimonadaceae</taxon>
        <taxon>Sulfurimonas</taxon>
    </lineage>
</organism>
<feature type="domain" description="Response regulatory" evidence="2">
    <location>
        <begin position="14"/>
        <end position="128"/>
    </location>
</feature>
<dbReference type="GO" id="GO:0000160">
    <property type="term" value="P:phosphorelay signal transduction system"/>
    <property type="evidence" value="ECO:0007669"/>
    <property type="project" value="InterPro"/>
</dbReference>
<evidence type="ECO:0000313" key="4">
    <source>
        <dbReference type="Proteomes" id="UP000006431"/>
    </source>
</evidence>
<dbReference type="InterPro" id="IPR011006">
    <property type="entry name" value="CheY-like_superfamily"/>
</dbReference>
<dbReference type="InterPro" id="IPR043128">
    <property type="entry name" value="Rev_trsase/Diguanyl_cyclase"/>
</dbReference>
<comment type="caution">
    <text evidence="3">The sequence shown here is derived from an EMBL/GenBank/DDBJ whole genome shotgun (WGS) entry which is preliminary data.</text>
</comment>
<dbReference type="Pfam" id="PF00072">
    <property type="entry name" value="Response_reg"/>
    <property type="match status" value="1"/>
</dbReference>
<dbReference type="CDD" id="cd00156">
    <property type="entry name" value="REC"/>
    <property type="match status" value="1"/>
</dbReference>
<protein>
    <submittedName>
        <fullName evidence="3">Response regulator receiver domain protein (CheY-like)</fullName>
    </submittedName>
</protein>
<evidence type="ECO:0000256" key="1">
    <source>
        <dbReference type="PROSITE-ProRule" id="PRU00169"/>
    </source>
</evidence>
<dbReference type="PATRIC" id="fig|929558.5.peg.216"/>